<proteinExistence type="predicted"/>
<sequence length="56" mass="6728">MFEGAICAIKNNIPLVLAIIIFEFVVFWILYDYYIRKENLSNPFQRLIKTINNKIY</sequence>
<name>A0A5K7XYP8_9VIRU</name>
<reference evidence="2" key="1">
    <citation type="journal article" date="2020" name="Sci. Rep.">
        <title>A novel Asfarvirus-like virus identified as a potential cause of mass mortality of abalone.</title>
        <authorList>
            <person name="Matsuyama T."/>
            <person name="Takano T."/>
            <person name="Nishiki I."/>
            <person name="Fujiwara A."/>
            <person name="Kiryu I."/>
            <person name="Inada M."/>
            <person name="Sakai T."/>
            <person name="Terashima S."/>
            <person name="Matsuura Y."/>
            <person name="Isowa K."/>
            <person name="Nakayasu C."/>
        </authorList>
    </citation>
    <scope>NUCLEOTIDE SEQUENCE</scope>
</reference>
<feature type="transmembrane region" description="Helical" evidence="1">
    <location>
        <begin position="12"/>
        <end position="31"/>
    </location>
</feature>
<evidence type="ECO:0000256" key="1">
    <source>
        <dbReference type="SAM" id="Phobius"/>
    </source>
</evidence>
<accession>A0A5K7XYP8</accession>
<protein>
    <submittedName>
        <fullName evidence="2">Uncharacterized protein</fullName>
    </submittedName>
</protein>
<keyword evidence="1" id="KW-0472">Membrane</keyword>
<keyword evidence="1" id="KW-1133">Transmembrane helix</keyword>
<evidence type="ECO:0000313" key="2">
    <source>
        <dbReference type="EMBL" id="BBO54095.1"/>
    </source>
</evidence>
<dbReference type="EMBL" id="LC506465">
    <property type="protein sequence ID" value="BBO54095.1"/>
    <property type="molecule type" value="Genomic_DNA"/>
</dbReference>
<keyword evidence="1" id="KW-0812">Transmembrane</keyword>
<organism evidence="2">
    <name type="scientific">Abalone asfa-like virus</name>
    <dbReference type="NCBI Taxonomy" id="2839893"/>
    <lineage>
        <taxon>Viruses</taxon>
        <taxon>Varidnaviria</taxon>
        <taxon>Bamfordvirae</taxon>
        <taxon>Nucleocytoviricota</taxon>
        <taxon>Pokkesviricetes</taxon>
        <taxon>Asfuvirales</taxon>
        <taxon>Asfarviridae</taxon>
    </lineage>
</organism>